<evidence type="ECO:0000256" key="2">
    <source>
        <dbReference type="SAM" id="Phobius"/>
    </source>
</evidence>
<proteinExistence type="predicted"/>
<keyword evidence="4" id="KW-1185">Reference proteome</keyword>
<organism evidence="3 4">
    <name type="scientific">Micromonospora sonneratiae</name>
    <dbReference type="NCBI Taxonomy" id="1184706"/>
    <lineage>
        <taxon>Bacteria</taxon>
        <taxon>Bacillati</taxon>
        <taxon>Actinomycetota</taxon>
        <taxon>Actinomycetes</taxon>
        <taxon>Micromonosporales</taxon>
        <taxon>Micromonosporaceae</taxon>
        <taxon>Micromonospora</taxon>
    </lineage>
</organism>
<evidence type="ECO:0000313" key="3">
    <source>
        <dbReference type="EMBL" id="MFD1321151.1"/>
    </source>
</evidence>
<feature type="compositionally biased region" description="Polar residues" evidence="1">
    <location>
        <begin position="133"/>
        <end position="157"/>
    </location>
</feature>
<keyword evidence="2" id="KW-0472">Membrane</keyword>
<reference evidence="4" key="1">
    <citation type="journal article" date="2019" name="Int. J. Syst. Evol. Microbiol.">
        <title>The Global Catalogue of Microorganisms (GCM) 10K type strain sequencing project: providing services to taxonomists for standard genome sequencing and annotation.</title>
        <authorList>
            <consortium name="The Broad Institute Genomics Platform"/>
            <consortium name="The Broad Institute Genome Sequencing Center for Infectious Disease"/>
            <person name="Wu L."/>
            <person name="Ma J."/>
        </authorList>
    </citation>
    <scope>NUCLEOTIDE SEQUENCE [LARGE SCALE GENOMIC DNA]</scope>
    <source>
        <strain evidence="4">JCM 31037</strain>
    </source>
</reference>
<comment type="caution">
    <text evidence="3">The sequence shown here is derived from an EMBL/GenBank/DDBJ whole genome shotgun (WGS) entry which is preliminary data.</text>
</comment>
<name>A0ABW3Y9W8_9ACTN</name>
<dbReference type="Proteomes" id="UP001597260">
    <property type="component" value="Unassembled WGS sequence"/>
</dbReference>
<evidence type="ECO:0008006" key="5">
    <source>
        <dbReference type="Google" id="ProtNLM"/>
    </source>
</evidence>
<evidence type="ECO:0000256" key="1">
    <source>
        <dbReference type="SAM" id="MobiDB-lite"/>
    </source>
</evidence>
<feature type="region of interest" description="Disordered" evidence="1">
    <location>
        <begin position="133"/>
        <end position="173"/>
    </location>
</feature>
<keyword evidence="2" id="KW-1133">Transmembrane helix</keyword>
<evidence type="ECO:0000313" key="4">
    <source>
        <dbReference type="Proteomes" id="UP001597260"/>
    </source>
</evidence>
<dbReference type="EMBL" id="JBHTMP010000010">
    <property type="protein sequence ID" value="MFD1321151.1"/>
    <property type="molecule type" value="Genomic_DNA"/>
</dbReference>
<accession>A0ABW3Y9W8</accession>
<keyword evidence="2" id="KW-0812">Transmembrane</keyword>
<protein>
    <recommendedName>
        <fullName evidence="5">SH3 domain-containing protein</fullName>
    </recommendedName>
</protein>
<dbReference type="RefSeq" id="WP_377569046.1">
    <property type="nucleotide sequence ID" value="NZ_JBHTMP010000010.1"/>
</dbReference>
<sequence>MNSMEAPPELQPARPHRRRLVHTAIGFSAVLLSFTAGLIGMHTASADQSRSVTGTVMAQPTANLRDSPQGNTVGTAAYGDRLTVACYAEGPGLVEGWGGSSRYWDRVTDSNGNKVGWIADVWLDTGGEINTQVDTCDQQPTSDATNGTTDNSENSGIVTLRRPAPQDEPTRPWQAEEALATGKACVFYNHWGSLPGLDATGNTQPIGHVAFAFQVSTTGLWLLGSGDNDSVTYPNGTFNDKPGNGVWIMRSYTVDEVVRIFFEDRGYESMKCRDVTNAKPRAATEKVLNNRVWTKTGNNCLDHTYRALEAYGVDWTFALPVTPKFWFDEVLAWEGFGWHKVPNPPVQLW</sequence>
<gene>
    <name evidence="3" type="ORF">ACFQ4H_08625</name>
</gene>
<feature type="transmembrane region" description="Helical" evidence="2">
    <location>
        <begin position="20"/>
        <end position="41"/>
    </location>
</feature>